<dbReference type="Proteomes" id="UP000016536">
    <property type="component" value="Unassembled WGS sequence"/>
</dbReference>
<keyword evidence="4" id="KW-1185">Reference proteome</keyword>
<dbReference type="HOGENOM" id="CLU_705212_0_0_11"/>
<feature type="region of interest" description="Disordered" evidence="1">
    <location>
        <begin position="1"/>
        <end position="21"/>
    </location>
</feature>
<evidence type="ECO:0000256" key="1">
    <source>
        <dbReference type="SAM" id="MobiDB-lite"/>
    </source>
</evidence>
<comment type="caution">
    <text evidence="3">The sequence shown here is derived from an EMBL/GenBank/DDBJ whole genome shotgun (WGS) entry which is preliminary data.</text>
</comment>
<keyword evidence="2" id="KW-1133">Transmembrane helix</keyword>
<feature type="transmembrane region" description="Helical" evidence="2">
    <location>
        <begin position="228"/>
        <end position="251"/>
    </location>
</feature>
<sequence length="397" mass="42673">MRKEVPMGSGGRSYDDQGNGSSELRPLVFPSSAARRRQWISWGLGVSVLVVLVGSFILMQVVAANAVAVRDGVGWVLALLAGLLLAPLPLVMYSMLMALGSLRSRAGMRVDAGGIHLSSERGDRTLDWDSVRGHIDVVVTTCSSQLSRASAFIRTVVVLGGDRIELPWLDVTGADERQAQQRVREHAVDLLARDPHPEVSVLPAESGLKRPASLLMEQFSANGGATSLTVRCFALIPPLALAAELAALMWGGSGYTLPLLVIPRAVGLVDLCALVYLVVLSSWLHAPTYVIADASGLTVHGRQGRWKGQYALTWDQVRGRLESQVVKVPAGWEAQVVCRADDGRDVVLTGASLLAPDERTARRMAHERIALISSYDPAGPSADEEIYSSMRLPSSSR</sequence>
<feature type="transmembrane region" description="Helical" evidence="2">
    <location>
        <begin position="75"/>
        <end position="99"/>
    </location>
</feature>
<keyword evidence="2" id="KW-0812">Transmembrane</keyword>
<dbReference type="AlphaFoldDB" id="U1QRX2"/>
<evidence type="ECO:0000256" key="2">
    <source>
        <dbReference type="SAM" id="Phobius"/>
    </source>
</evidence>
<name>U1QRX2_9ACTO</name>
<dbReference type="PATRIC" id="fig|1321818.3.peg.1107"/>
<keyword evidence="2" id="KW-0472">Membrane</keyword>
<evidence type="ECO:0000313" key="3">
    <source>
        <dbReference type="EMBL" id="ERH24359.1"/>
    </source>
</evidence>
<evidence type="ECO:0000313" key="4">
    <source>
        <dbReference type="Proteomes" id="UP000016536"/>
    </source>
</evidence>
<protein>
    <submittedName>
        <fullName evidence="3">Uncharacterized protein</fullName>
    </submittedName>
</protein>
<dbReference type="EMBL" id="AWSE01000064">
    <property type="protein sequence ID" value="ERH24359.1"/>
    <property type="molecule type" value="Genomic_DNA"/>
</dbReference>
<reference evidence="3 4" key="1">
    <citation type="submission" date="2013-08" db="EMBL/GenBank/DDBJ databases">
        <authorList>
            <person name="Weinstock G."/>
            <person name="Sodergren E."/>
            <person name="Wylie T."/>
            <person name="Fulton L."/>
            <person name="Fulton R."/>
            <person name="Fronick C."/>
            <person name="O'Laughlin M."/>
            <person name="Godfrey J."/>
            <person name="Miner T."/>
            <person name="Herter B."/>
            <person name="Appelbaum E."/>
            <person name="Cordes M."/>
            <person name="Lek S."/>
            <person name="Wollam A."/>
            <person name="Pepin K.H."/>
            <person name="Palsikar V.B."/>
            <person name="Mitreva M."/>
            <person name="Wilson R.K."/>
        </authorList>
    </citation>
    <scope>NUCLEOTIDE SEQUENCE [LARGE SCALE GENOMIC DNA]</scope>
    <source>
        <strain evidence="3 4">F0542</strain>
    </source>
</reference>
<proteinExistence type="predicted"/>
<feature type="transmembrane region" description="Helical" evidence="2">
    <location>
        <begin position="257"/>
        <end position="279"/>
    </location>
</feature>
<feature type="transmembrane region" description="Helical" evidence="2">
    <location>
        <begin position="39"/>
        <end position="63"/>
    </location>
</feature>
<organism evidence="3 4">
    <name type="scientific">Actinomyces johnsonii F0542</name>
    <dbReference type="NCBI Taxonomy" id="1321818"/>
    <lineage>
        <taxon>Bacteria</taxon>
        <taxon>Bacillati</taxon>
        <taxon>Actinomycetota</taxon>
        <taxon>Actinomycetes</taxon>
        <taxon>Actinomycetales</taxon>
        <taxon>Actinomycetaceae</taxon>
        <taxon>Actinomyces</taxon>
    </lineage>
</organism>
<gene>
    <name evidence="3" type="ORF">HMPREF1979_01317</name>
</gene>
<feature type="region of interest" description="Disordered" evidence="1">
    <location>
        <begin position="375"/>
        <end position="397"/>
    </location>
</feature>
<accession>U1QRX2</accession>